<gene>
    <name evidence="3" type="ORF">EAG_14397</name>
</gene>
<dbReference type="OrthoDB" id="6620644at2759"/>
<protein>
    <submittedName>
        <fullName evidence="3">Uncharacterized protein</fullName>
    </submittedName>
</protein>
<organism evidence="4">
    <name type="scientific">Camponotus floridanus</name>
    <name type="common">Florida carpenter ant</name>
    <dbReference type="NCBI Taxonomy" id="104421"/>
    <lineage>
        <taxon>Eukaryota</taxon>
        <taxon>Metazoa</taxon>
        <taxon>Ecdysozoa</taxon>
        <taxon>Arthropoda</taxon>
        <taxon>Hexapoda</taxon>
        <taxon>Insecta</taxon>
        <taxon>Pterygota</taxon>
        <taxon>Neoptera</taxon>
        <taxon>Endopterygota</taxon>
        <taxon>Hymenoptera</taxon>
        <taxon>Apocrita</taxon>
        <taxon>Aculeata</taxon>
        <taxon>Formicoidea</taxon>
        <taxon>Formicidae</taxon>
        <taxon>Formicinae</taxon>
        <taxon>Camponotus</taxon>
    </lineage>
</organism>
<dbReference type="InParanoid" id="E2ABN7"/>
<evidence type="ECO:0000256" key="2">
    <source>
        <dbReference type="SAM" id="SignalP"/>
    </source>
</evidence>
<name>E2ABN7_CAMFO</name>
<keyword evidence="4" id="KW-1185">Reference proteome</keyword>
<evidence type="ECO:0000313" key="3">
    <source>
        <dbReference type="EMBL" id="EFN69139.1"/>
    </source>
</evidence>
<dbReference type="STRING" id="104421.E2ABN7"/>
<accession>E2ABN7</accession>
<proteinExistence type="predicted"/>
<reference evidence="3 4" key="1">
    <citation type="journal article" date="2010" name="Science">
        <title>Genomic comparison of the ants Camponotus floridanus and Harpegnathos saltator.</title>
        <authorList>
            <person name="Bonasio R."/>
            <person name="Zhang G."/>
            <person name="Ye C."/>
            <person name="Mutti N.S."/>
            <person name="Fang X."/>
            <person name="Qin N."/>
            <person name="Donahue G."/>
            <person name="Yang P."/>
            <person name="Li Q."/>
            <person name="Li C."/>
            <person name="Zhang P."/>
            <person name="Huang Z."/>
            <person name="Berger S.L."/>
            <person name="Reinberg D."/>
            <person name="Wang J."/>
            <person name="Liebig J."/>
        </authorList>
    </citation>
    <scope>NUCLEOTIDE SEQUENCE [LARGE SCALE GENOMIC DNA]</scope>
    <source>
        <strain evidence="4">C129</strain>
    </source>
</reference>
<feature type="chain" id="PRO_5003156982" evidence="2">
    <location>
        <begin position="29"/>
        <end position="387"/>
    </location>
</feature>
<dbReference type="AlphaFoldDB" id="E2ABN7"/>
<feature type="signal peptide" evidence="2">
    <location>
        <begin position="1"/>
        <end position="28"/>
    </location>
</feature>
<dbReference type="OMA" id="EPPIKEQ"/>
<evidence type="ECO:0000313" key="4">
    <source>
        <dbReference type="Proteomes" id="UP000000311"/>
    </source>
</evidence>
<dbReference type="EMBL" id="GL438334">
    <property type="protein sequence ID" value="EFN69139.1"/>
    <property type="molecule type" value="Genomic_DNA"/>
</dbReference>
<feature type="region of interest" description="Disordered" evidence="1">
    <location>
        <begin position="359"/>
        <end position="387"/>
    </location>
</feature>
<sequence length="387" mass="43613">MQVGGTLRGTRAISLLVFLVPLIGYAYSSPLQYLPNIPGYVPVYIRYGDEPLEEINADLAEAFGETSNSVKSLQKIDHTFAHESDSFKDEDLNEFLEESDKKHPYPLHVREAESRSFATANDESGNPNKPKLLTIYELHDDNESRPRRRYRGRTRMKSLKPPAFKVSPLSDEEKEELEKLAIEVEKEETRPNEFYIPNPKYSDLLSDKTNNPHRADNFVAPIKVQDPLNESLTDLGIITVEDTDLPKPSDNHDNAVSEIDKKEPPIKEQRPATVLSNVDKVSPIDLPDESDINEDITSKAEKEKLFIKEADLPKLPQVTELSKSLDDHNIAASRVGKKEPPIKEQRPAIILSNVDKVSPIDLPDESEINENKTKDPIESTDEIATSL</sequence>
<keyword evidence="2" id="KW-0732">Signal</keyword>
<evidence type="ECO:0000256" key="1">
    <source>
        <dbReference type="SAM" id="MobiDB-lite"/>
    </source>
</evidence>
<dbReference type="Proteomes" id="UP000000311">
    <property type="component" value="Unassembled WGS sequence"/>
</dbReference>
<dbReference type="KEGG" id="cfo:105250586"/>